<dbReference type="EMBL" id="JH001283">
    <property type="protein sequence ID" value="EGV93455.1"/>
    <property type="molecule type" value="Genomic_DNA"/>
</dbReference>
<dbReference type="InParanoid" id="G3I559"/>
<accession>G3I559</accession>
<sequence>MVTSLHAVRAGVLKSVLVVGAGSLSLPGVGEGGSCALHHPTEGCEVISLILVEVPTQT</sequence>
<protein>
    <submittedName>
        <fullName evidence="1">Uncharacterized protein</fullName>
    </submittedName>
</protein>
<evidence type="ECO:0000313" key="1">
    <source>
        <dbReference type="EMBL" id="EGV93455.1"/>
    </source>
</evidence>
<dbReference type="AlphaFoldDB" id="G3I559"/>
<organism evidence="1 2">
    <name type="scientific">Cricetulus griseus</name>
    <name type="common">Chinese hamster</name>
    <name type="synonym">Cricetulus barabensis griseus</name>
    <dbReference type="NCBI Taxonomy" id="10029"/>
    <lineage>
        <taxon>Eukaryota</taxon>
        <taxon>Metazoa</taxon>
        <taxon>Chordata</taxon>
        <taxon>Craniata</taxon>
        <taxon>Vertebrata</taxon>
        <taxon>Euteleostomi</taxon>
        <taxon>Mammalia</taxon>
        <taxon>Eutheria</taxon>
        <taxon>Euarchontoglires</taxon>
        <taxon>Glires</taxon>
        <taxon>Rodentia</taxon>
        <taxon>Myomorpha</taxon>
        <taxon>Muroidea</taxon>
        <taxon>Cricetidae</taxon>
        <taxon>Cricetinae</taxon>
        <taxon>Cricetulus</taxon>
    </lineage>
</organism>
<proteinExistence type="predicted"/>
<dbReference type="Proteomes" id="UP000001075">
    <property type="component" value="Unassembled WGS sequence"/>
</dbReference>
<evidence type="ECO:0000313" key="2">
    <source>
        <dbReference type="Proteomes" id="UP000001075"/>
    </source>
</evidence>
<reference evidence="2" key="1">
    <citation type="journal article" date="2011" name="Nat. Biotechnol.">
        <title>The genomic sequence of the Chinese hamster ovary (CHO)-K1 cell line.</title>
        <authorList>
            <person name="Xu X."/>
            <person name="Nagarajan H."/>
            <person name="Lewis N.E."/>
            <person name="Pan S."/>
            <person name="Cai Z."/>
            <person name="Liu X."/>
            <person name="Chen W."/>
            <person name="Xie M."/>
            <person name="Wang W."/>
            <person name="Hammond S."/>
            <person name="Andersen M.R."/>
            <person name="Neff N."/>
            <person name="Passarelli B."/>
            <person name="Koh W."/>
            <person name="Fan H.C."/>
            <person name="Wang J."/>
            <person name="Gui Y."/>
            <person name="Lee K.H."/>
            <person name="Betenbaugh M.J."/>
            <person name="Quake S.R."/>
            <person name="Famili I."/>
            <person name="Palsson B.O."/>
            <person name="Wang J."/>
        </authorList>
    </citation>
    <scope>NUCLEOTIDE SEQUENCE [LARGE SCALE GENOMIC DNA]</scope>
    <source>
        <strain evidence="2">CHO K1 cell line</strain>
    </source>
</reference>
<gene>
    <name evidence="1" type="ORF">I79_018602</name>
</gene>
<name>G3I559_CRIGR</name>